<proteinExistence type="predicted"/>
<gene>
    <name evidence="1" type="ORF">theurythT_04220</name>
</gene>
<keyword evidence="1" id="KW-0808">Transferase</keyword>
<accession>A0ABQ6GYI8</accession>
<dbReference type="EMBL" id="BSSU01000002">
    <property type="protein sequence ID" value="GLX80970.1"/>
    <property type="molecule type" value="Genomic_DNA"/>
</dbReference>
<dbReference type="SUPFAM" id="SSF53756">
    <property type="entry name" value="UDP-Glycosyltransferase/glycogen phosphorylase"/>
    <property type="match status" value="1"/>
</dbReference>
<protein>
    <submittedName>
        <fullName evidence="1">Glycosyl transferase</fullName>
    </submittedName>
</protein>
<keyword evidence="2" id="KW-1185">Reference proteome</keyword>
<dbReference type="GO" id="GO:0016740">
    <property type="term" value="F:transferase activity"/>
    <property type="evidence" value="ECO:0007669"/>
    <property type="project" value="UniProtKB-KW"/>
</dbReference>
<dbReference type="Gene3D" id="3.40.50.2000">
    <property type="entry name" value="Glycogen Phosphorylase B"/>
    <property type="match status" value="1"/>
</dbReference>
<comment type="caution">
    <text evidence="1">The sequence shown here is derived from an EMBL/GenBank/DDBJ whole genome shotgun (WGS) entry which is preliminary data.</text>
</comment>
<sequence>MKILYGVQGTGNGHITRARAMAKCFHEQGVSVDYMFSGREPSQYFDMDIFGPYCTFRGLSFVTEDGKVQVFKSARKLNLLSFIKDVRALNVDSYDLIINDFEPVSAWAGKLSGKQVINISHQAAFYDPLVPMLSVASLHRRFISLFAPSDLALGVHWLPFGGRILPPFVEVNCDNKQSHSFKLVYLPFENLDEIISLLTLFSDEDFIVYHPDMTEKKHIENCHINPLNRVNFIHDLQNCNGVICNAGFELSSEALTLGKKLLVKPLQGQFEQLSNAKVLVDMQRATIMHSLNEFTLDNWLTEQGVEKVNFPSDPAPLINWLLAGNYQEPEQLCEQLWLRV</sequence>
<organism evidence="1 2">
    <name type="scientific">Thalassotalea eurytherma</name>
    <dbReference type="NCBI Taxonomy" id="1144278"/>
    <lineage>
        <taxon>Bacteria</taxon>
        <taxon>Pseudomonadati</taxon>
        <taxon>Pseudomonadota</taxon>
        <taxon>Gammaproteobacteria</taxon>
        <taxon>Alteromonadales</taxon>
        <taxon>Colwelliaceae</taxon>
        <taxon>Thalassotalea</taxon>
    </lineage>
</organism>
<dbReference type="InterPro" id="IPR005262">
    <property type="entry name" value="MJ1255-like"/>
</dbReference>
<dbReference type="RefSeq" id="WP_284206295.1">
    <property type="nucleotide sequence ID" value="NZ_BSSU01000002.1"/>
</dbReference>
<name>A0ABQ6GYI8_9GAMM</name>
<evidence type="ECO:0000313" key="2">
    <source>
        <dbReference type="Proteomes" id="UP001157133"/>
    </source>
</evidence>
<dbReference type="NCBIfam" id="TIGR00661">
    <property type="entry name" value="MJ1255"/>
    <property type="match status" value="1"/>
</dbReference>
<dbReference type="Pfam" id="PF13528">
    <property type="entry name" value="Glyco_trans_1_3"/>
    <property type="match status" value="2"/>
</dbReference>
<evidence type="ECO:0000313" key="1">
    <source>
        <dbReference type="EMBL" id="GLX80970.1"/>
    </source>
</evidence>
<dbReference type="Proteomes" id="UP001157133">
    <property type="component" value="Unassembled WGS sequence"/>
</dbReference>
<reference evidence="1 2" key="1">
    <citation type="submission" date="2023-03" db="EMBL/GenBank/DDBJ databases">
        <title>Draft genome sequence of Thalassotalea eurytherma JCM 18482T.</title>
        <authorList>
            <person name="Sawabe T."/>
        </authorList>
    </citation>
    <scope>NUCLEOTIDE SEQUENCE [LARGE SCALE GENOMIC DNA]</scope>
    <source>
        <strain evidence="1 2">JCM 18482</strain>
    </source>
</reference>